<sequence length="112" mass="13001">MVNGLVENFTKNEQTKDDVLYVEASLGPRCWMSFSTDVRCVVQEIVSALLKNDAYFFLPKKACSKRPQRRRNLQTRTIQTKEVWYNGNTEYTLASRIMKETGYLLGMSHGRK</sequence>
<dbReference type="Proteomes" id="UP001408789">
    <property type="component" value="Unassembled WGS sequence"/>
</dbReference>
<proteinExistence type="predicted"/>
<name>A0AAP0H5I7_9ASTR</name>
<accession>A0AAP0H5I7</accession>
<evidence type="ECO:0000313" key="2">
    <source>
        <dbReference type="Proteomes" id="UP001408789"/>
    </source>
</evidence>
<dbReference type="AlphaFoldDB" id="A0AAP0H5I7"/>
<gene>
    <name evidence="1" type="ORF">SSX86_006273</name>
</gene>
<comment type="caution">
    <text evidence="1">The sequence shown here is derived from an EMBL/GenBank/DDBJ whole genome shotgun (WGS) entry which is preliminary data.</text>
</comment>
<protein>
    <submittedName>
        <fullName evidence="1">Uncharacterized protein</fullName>
    </submittedName>
</protein>
<reference evidence="1 2" key="1">
    <citation type="submission" date="2024-04" db="EMBL/GenBank/DDBJ databases">
        <title>The reference genome of an endangered Asteraceae, Deinandra increscens subsp. villosa, native to the Central Coast of California.</title>
        <authorList>
            <person name="Guilliams M."/>
            <person name="Hasenstab-Lehman K."/>
            <person name="Meyer R."/>
            <person name="Mcevoy S."/>
        </authorList>
    </citation>
    <scope>NUCLEOTIDE SEQUENCE [LARGE SCALE GENOMIC DNA]</scope>
    <source>
        <tissue evidence="1">Leaf</tissue>
    </source>
</reference>
<keyword evidence="2" id="KW-1185">Reference proteome</keyword>
<evidence type="ECO:0000313" key="1">
    <source>
        <dbReference type="EMBL" id="KAK9073679.1"/>
    </source>
</evidence>
<organism evidence="1 2">
    <name type="scientific">Deinandra increscens subsp. villosa</name>
    <dbReference type="NCBI Taxonomy" id="3103831"/>
    <lineage>
        <taxon>Eukaryota</taxon>
        <taxon>Viridiplantae</taxon>
        <taxon>Streptophyta</taxon>
        <taxon>Embryophyta</taxon>
        <taxon>Tracheophyta</taxon>
        <taxon>Spermatophyta</taxon>
        <taxon>Magnoliopsida</taxon>
        <taxon>eudicotyledons</taxon>
        <taxon>Gunneridae</taxon>
        <taxon>Pentapetalae</taxon>
        <taxon>asterids</taxon>
        <taxon>campanulids</taxon>
        <taxon>Asterales</taxon>
        <taxon>Asteraceae</taxon>
        <taxon>Asteroideae</taxon>
        <taxon>Heliantheae alliance</taxon>
        <taxon>Madieae</taxon>
        <taxon>Madiinae</taxon>
        <taxon>Deinandra</taxon>
    </lineage>
</organism>
<dbReference type="EMBL" id="JBCNJP010000008">
    <property type="protein sequence ID" value="KAK9073679.1"/>
    <property type="molecule type" value="Genomic_DNA"/>
</dbReference>